<dbReference type="EMBL" id="BNCK01000008">
    <property type="protein sequence ID" value="GHG01318.1"/>
    <property type="molecule type" value="Genomic_DNA"/>
</dbReference>
<evidence type="ECO:0008006" key="3">
    <source>
        <dbReference type="Google" id="ProtNLM"/>
    </source>
</evidence>
<dbReference type="SUPFAM" id="SSF48613">
    <property type="entry name" value="Heme oxygenase-like"/>
    <property type="match status" value="1"/>
</dbReference>
<reference evidence="1" key="1">
    <citation type="journal article" date="2014" name="Int. J. Syst. Evol. Microbiol.">
        <title>Complete genome sequence of Corynebacterium casei LMG S-19264T (=DSM 44701T), isolated from a smear-ripened cheese.</title>
        <authorList>
            <consortium name="US DOE Joint Genome Institute (JGI-PGF)"/>
            <person name="Walter F."/>
            <person name="Albersmeier A."/>
            <person name="Kalinowski J."/>
            <person name="Ruckert C."/>
        </authorList>
    </citation>
    <scope>NUCLEOTIDE SEQUENCE</scope>
    <source>
        <strain evidence="1">KCTC 42731</strain>
    </source>
</reference>
<gene>
    <name evidence="1" type="ORF">GCM10017161_32480</name>
</gene>
<dbReference type="Proteomes" id="UP000623842">
    <property type="component" value="Unassembled WGS sequence"/>
</dbReference>
<evidence type="ECO:0000313" key="1">
    <source>
        <dbReference type="EMBL" id="GHG01318.1"/>
    </source>
</evidence>
<name>A0A919BMB3_9GAMM</name>
<proteinExistence type="predicted"/>
<accession>A0A919BMB3</accession>
<evidence type="ECO:0000313" key="2">
    <source>
        <dbReference type="Proteomes" id="UP000623842"/>
    </source>
</evidence>
<comment type="caution">
    <text evidence="1">The sequence shown here is derived from an EMBL/GenBank/DDBJ whole genome shotgun (WGS) entry which is preliminary data.</text>
</comment>
<protein>
    <recommendedName>
        <fullName evidence="3">Iron-containing redox enzyme family protein</fullName>
    </recommendedName>
</protein>
<dbReference type="InterPro" id="IPR016084">
    <property type="entry name" value="Haem_Oase-like_multi-hlx"/>
</dbReference>
<reference evidence="1" key="2">
    <citation type="submission" date="2020-09" db="EMBL/GenBank/DDBJ databases">
        <authorList>
            <person name="Sun Q."/>
            <person name="Kim S."/>
        </authorList>
    </citation>
    <scope>NUCLEOTIDE SEQUENCE</scope>
    <source>
        <strain evidence="1">KCTC 42731</strain>
    </source>
</reference>
<keyword evidence="2" id="KW-1185">Reference proteome</keyword>
<organism evidence="1 2">
    <name type="scientific">Thalassotalea marina</name>
    <dbReference type="NCBI Taxonomy" id="1673741"/>
    <lineage>
        <taxon>Bacteria</taxon>
        <taxon>Pseudomonadati</taxon>
        <taxon>Pseudomonadota</taxon>
        <taxon>Gammaproteobacteria</taxon>
        <taxon>Alteromonadales</taxon>
        <taxon>Colwelliaceae</taxon>
        <taxon>Thalassotalea</taxon>
    </lineage>
</organism>
<sequence>MTTHFERLTKSMSVLSLNARAVGQKYYELSCYPEVVKEHIWVNQMVARATVPLMQQVLVKMEEFPKDELYHILTSYMKKHIAEETDHDEWYVNDLKLLGISREEIFSRVPPPSVAALTGSQYYWINHHHPVSFMGYLGCLEVYHPTVEYVEGLITNSGLPREAFSTVMEHAVIDAQHKEDIIRTINSLPLTEELYKSIELSAFQTFRYVAKVMEDVCRAAP</sequence>
<dbReference type="RefSeq" id="WP_189772794.1">
    <property type="nucleotide sequence ID" value="NZ_BNCK01000008.1"/>
</dbReference>
<dbReference type="Gene3D" id="1.20.910.10">
    <property type="entry name" value="Heme oxygenase-like"/>
    <property type="match status" value="1"/>
</dbReference>
<dbReference type="AlphaFoldDB" id="A0A919BMB3"/>
<dbReference type="Pfam" id="PF14518">
    <property type="entry name" value="Haem_oxygenas_2"/>
    <property type="match status" value="1"/>
</dbReference>